<sequence>MSEAVHAAGGVVRRPGPDGGWEVLLAHRPRYDDWTFPKGKRDPGEDDEACALREIEEECGLRCALGAELPSTRYTDQKGRPKVVRYWVATVLSGAFAPNDEVDEVRWVSPGEARDLLSYDRDLGVLAAATAP</sequence>
<dbReference type="AlphaFoldDB" id="A0A6J4HDC8"/>
<keyword evidence="2 3" id="KW-0378">Hydrolase</keyword>
<dbReference type="SUPFAM" id="SSF55811">
    <property type="entry name" value="Nudix"/>
    <property type="match status" value="1"/>
</dbReference>
<dbReference type="GO" id="GO:0006167">
    <property type="term" value="P:AMP biosynthetic process"/>
    <property type="evidence" value="ECO:0007669"/>
    <property type="project" value="TreeGrafter"/>
</dbReference>
<dbReference type="Gene3D" id="3.90.79.10">
    <property type="entry name" value="Nucleoside Triphosphate Pyrophosphohydrolase"/>
    <property type="match status" value="1"/>
</dbReference>
<dbReference type="PANTHER" id="PTHR21340">
    <property type="entry name" value="DIADENOSINE 5,5-P1,P4-TETRAPHOSPHATE PYROPHOSPHOHYDROLASE MUTT"/>
    <property type="match status" value="1"/>
</dbReference>
<dbReference type="GO" id="GO:0004081">
    <property type="term" value="F:bis(5'-nucleosyl)-tetraphosphatase (asymmetrical) activity"/>
    <property type="evidence" value="ECO:0007669"/>
    <property type="project" value="TreeGrafter"/>
</dbReference>
<dbReference type="EC" id="3.6.1.-" evidence="5"/>
<evidence type="ECO:0000313" key="5">
    <source>
        <dbReference type="EMBL" id="CAA9220501.1"/>
    </source>
</evidence>
<organism evidence="5">
    <name type="scientific">uncultured Acidimicrobiales bacterium</name>
    <dbReference type="NCBI Taxonomy" id="310071"/>
    <lineage>
        <taxon>Bacteria</taxon>
        <taxon>Bacillati</taxon>
        <taxon>Actinomycetota</taxon>
        <taxon>Acidimicrobiia</taxon>
        <taxon>Acidimicrobiales</taxon>
        <taxon>environmental samples</taxon>
    </lineage>
</organism>
<dbReference type="PANTHER" id="PTHR21340:SF0">
    <property type="entry name" value="BIS(5'-NUCLEOSYL)-TETRAPHOSPHATASE [ASYMMETRICAL]"/>
    <property type="match status" value="1"/>
</dbReference>
<evidence type="ECO:0000256" key="2">
    <source>
        <dbReference type="ARBA" id="ARBA00022801"/>
    </source>
</evidence>
<feature type="domain" description="Nudix hydrolase" evidence="4">
    <location>
        <begin position="3"/>
        <end position="129"/>
    </location>
</feature>
<dbReference type="PRINTS" id="PR00502">
    <property type="entry name" value="NUDIXFAMILY"/>
</dbReference>
<dbReference type="InterPro" id="IPR000086">
    <property type="entry name" value="NUDIX_hydrolase_dom"/>
</dbReference>
<protein>
    <submittedName>
        <fullName evidence="5">Hydrolase MutT1</fullName>
        <ecNumber evidence="5">3.6.1.-</ecNumber>
    </submittedName>
</protein>
<dbReference type="GO" id="GO:0006754">
    <property type="term" value="P:ATP biosynthetic process"/>
    <property type="evidence" value="ECO:0007669"/>
    <property type="project" value="TreeGrafter"/>
</dbReference>
<name>A0A6J4HDC8_9ACTN</name>
<dbReference type="PROSITE" id="PS00893">
    <property type="entry name" value="NUDIX_BOX"/>
    <property type="match status" value="1"/>
</dbReference>
<accession>A0A6J4HDC8</accession>
<dbReference type="InterPro" id="IPR020476">
    <property type="entry name" value="Nudix_hydrolase"/>
</dbReference>
<dbReference type="Pfam" id="PF00293">
    <property type="entry name" value="NUDIX"/>
    <property type="match status" value="1"/>
</dbReference>
<dbReference type="EMBL" id="CADCSY010000027">
    <property type="protein sequence ID" value="CAA9220501.1"/>
    <property type="molecule type" value="Genomic_DNA"/>
</dbReference>
<evidence type="ECO:0000256" key="1">
    <source>
        <dbReference type="ARBA" id="ARBA00005582"/>
    </source>
</evidence>
<comment type="similarity">
    <text evidence="1 3">Belongs to the Nudix hydrolase family.</text>
</comment>
<dbReference type="InterPro" id="IPR051325">
    <property type="entry name" value="Nudix_hydrolase_domain"/>
</dbReference>
<dbReference type="InterPro" id="IPR015797">
    <property type="entry name" value="NUDIX_hydrolase-like_dom_sf"/>
</dbReference>
<evidence type="ECO:0000256" key="3">
    <source>
        <dbReference type="RuleBase" id="RU003476"/>
    </source>
</evidence>
<proteinExistence type="inferred from homology"/>
<dbReference type="CDD" id="cd03673">
    <property type="entry name" value="NUDIX_Ap6A_hydrolase"/>
    <property type="match status" value="1"/>
</dbReference>
<evidence type="ECO:0000259" key="4">
    <source>
        <dbReference type="PROSITE" id="PS51462"/>
    </source>
</evidence>
<dbReference type="PROSITE" id="PS51462">
    <property type="entry name" value="NUDIX"/>
    <property type="match status" value="1"/>
</dbReference>
<gene>
    <name evidence="5" type="ORF">AVDCRST_MAG20-711</name>
</gene>
<dbReference type="InterPro" id="IPR020084">
    <property type="entry name" value="NUDIX_hydrolase_CS"/>
</dbReference>
<reference evidence="5" key="1">
    <citation type="submission" date="2020-02" db="EMBL/GenBank/DDBJ databases">
        <authorList>
            <person name="Meier V. D."/>
        </authorList>
    </citation>
    <scope>NUCLEOTIDE SEQUENCE</scope>
    <source>
        <strain evidence="5">AVDCRST_MAG20</strain>
    </source>
</reference>